<reference evidence="4 5" key="1">
    <citation type="submission" date="2017-11" db="EMBL/GenBank/DDBJ databases">
        <title>Evolution of Phototrophy in the Chloroflexi Phylum Driven by Horizontal Gene Transfer.</title>
        <authorList>
            <person name="Ward L.M."/>
            <person name="Hemp J."/>
            <person name="Shih P.M."/>
            <person name="Mcglynn S.E."/>
            <person name="Fischer W."/>
        </authorList>
    </citation>
    <scope>NUCLEOTIDE SEQUENCE [LARGE SCALE GENOMIC DNA]</scope>
    <source>
        <strain evidence="4">JP3_7</strain>
    </source>
</reference>
<evidence type="ECO:0000313" key="5">
    <source>
        <dbReference type="Proteomes" id="UP000230790"/>
    </source>
</evidence>
<evidence type="ECO:0000256" key="1">
    <source>
        <dbReference type="ARBA" id="ARBA00022946"/>
    </source>
</evidence>
<sequence length="302" mass="33231">MLLFDLTEIYSRIRLRGSSRLDFLHRMSTGDVRGLKPGECKTTVLTTPIGRMVDYLLVLAFDDSTLLIGGGGNQNKVVHWLRKYIFFNDDVQVSDETGDTRMFGVGAGDDPRFIEAIIPNIGRFAMPECAHRVVESPLSADRQIVVARAPQALGLSFFLIGAGLDRALFADASPTTPDFDAWRILRGYPRFPNEINEDYNPLEAGLWNAVSFDKGCYIGQEIIARMESRGQIAKKLVRLTRSADALSPGEELIAEGGEVVGKVTSAARDAALAYVRSAFARENVPLQSRQGTVVHVATIVRL</sequence>
<dbReference type="InterPro" id="IPR006222">
    <property type="entry name" value="GCVT_N"/>
</dbReference>
<accession>A0A2M8QD88</accession>
<name>A0A2M8QD88_9CHLR</name>
<feature type="domain" description="CAF17 C-terminal" evidence="3">
    <location>
        <begin position="234"/>
        <end position="294"/>
    </location>
</feature>
<dbReference type="GO" id="GO:0016226">
    <property type="term" value="P:iron-sulfur cluster assembly"/>
    <property type="evidence" value="ECO:0007669"/>
    <property type="project" value="TreeGrafter"/>
</dbReference>
<dbReference type="InterPro" id="IPR057460">
    <property type="entry name" value="CAF17_C"/>
</dbReference>
<dbReference type="AlphaFoldDB" id="A0A2M8QD88"/>
<dbReference type="EMBL" id="PGTN01000036">
    <property type="protein sequence ID" value="PJF47764.1"/>
    <property type="molecule type" value="Genomic_DNA"/>
</dbReference>
<dbReference type="SUPFAM" id="SSF101790">
    <property type="entry name" value="Aminomethyltransferase beta-barrel domain"/>
    <property type="match status" value="1"/>
</dbReference>
<comment type="caution">
    <text evidence="4">The sequence shown here is derived from an EMBL/GenBank/DDBJ whole genome shotgun (WGS) entry which is preliminary data.</text>
</comment>
<keyword evidence="1" id="KW-0809">Transit peptide</keyword>
<dbReference type="PANTHER" id="PTHR22602">
    <property type="entry name" value="TRANSFERASE CAF17, MITOCHONDRIAL-RELATED"/>
    <property type="match status" value="1"/>
</dbReference>
<dbReference type="PIRSF" id="PIRSF006487">
    <property type="entry name" value="GcvT"/>
    <property type="match status" value="1"/>
</dbReference>
<organism evidence="4 5">
    <name type="scientific">Candidatus Thermofonsia Clade 3 bacterium</name>
    <dbReference type="NCBI Taxonomy" id="2364212"/>
    <lineage>
        <taxon>Bacteria</taxon>
        <taxon>Bacillati</taxon>
        <taxon>Chloroflexota</taxon>
        <taxon>Candidatus Thermofontia</taxon>
        <taxon>Candidatus Thermofonsia Clade 3</taxon>
    </lineage>
</organism>
<protein>
    <submittedName>
        <fullName evidence="4">Glycine cleavage system protein T</fullName>
    </submittedName>
</protein>
<dbReference type="PANTHER" id="PTHR22602:SF0">
    <property type="entry name" value="TRANSFERASE CAF17, MITOCHONDRIAL-RELATED"/>
    <property type="match status" value="1"/>
</dbReference>
<dbReference type="Pfam" id="PF25455">
    <property type="entry name" value="Beta-barrel_CAF17_C"/>
    <property type="match status" value="1"/>
</dbReference>
<gene>
    <name evidence="4" type="ORF">CUN48_07095</name>
</gene>
<dbReference type="InterPro" id="IPR027266">
    <property type="entry name" value="TrmE/GcvT-like"/>
</dbReference>
<dbReference type="NCBIfam" id="TIGR03317">
    <property type="entry name" value="ygfZ_signature"/>
    <property type="match status" value="1"/>
</dbReference>
<proteinExistence type="predicted"/>
<dbReference type="Pfam" id="PF01571">
    <property type="entry name" value="GCV_T"/>
    <property type="match status" value="1"/>
</dbReference>
<feature type="domain" description="GCVT N-terminal" evidence="2">
    <location>
        <begin position="3"/>
        <end position="105"/>
    </location>
</feature>
<dbReference type="Proteomes" id="UP000230790">
    <property type="component" value="Unassembled WGS sequence"/>
</dbReference>
<dbReference type="InterPro" id="IPR017703">
    <property type="entry name" value="YgfZ/GCV_T_CS"/>
</dbReference>
<dbReference type="InterPro" id="IPR045179">
    <property type="entry name" value="YgfZ/GcvT"/>
</dbReference>
<dbReference type="Gene3D" id="3.30.1360.120">
    <property type="entry name" value="Probable tRNA modification gtpase trme, domain 1"/>
    <property type="match status" value="1"/>
</dbReference>
<dbReference type="InterPro" id="IPR029043">
    <property type="entry name" value="GcvT/YgfZ_C"/>
</dbReference>
<evidence type="ECO:0000259" key="2">
    <source>
        <dbReference type="Pfam" id="PF01571"/>
    </source>
</evidence>
<evidence type="ECO:0000259" key="3">
    <source>
        <dbReference type="Pfam" id="PF25455"/>
    </source>
</evidence>
<evidence type="ECO:0000313" key="4">
    <source>
        <dbReference type="EMBL" id="PJF47764.1"/>
    </source>
</evidence>
<dbReference type="SUPFAM" id="SSF103025">
    <property type="entry name" value="Folate-binding domain"/>
    <property type="match status" value="1"/>
</dbReference>